<evidence type="ECO:0000313" key="2">
    <source>
        <dbReference type="EMBL" id="GBG87786.1"/>
    </source>
</evidence>
<feature type="region of interest" description="Disordered" evidence="1">
    <location>
        <begin position="71"/>
        <end position="94"/>
    </location>
</feature>
<dbReference type="AlphaFoldDB" id="A0A388LZQ4"/>
<dbReference type="EMBL" id="BFEA01000632">
    <property type="protein sequence ID" value="GBG87786.1"/>
    <property type="molecule type" value="Genomic_DNA"/>
</dbReference>
<dbReference type="Proteomes" id="UP000265515">
    <property type="component" value="Unassembled WGS sequence"/>
</dbReference>
<sequence>MFRAMAQGRAVVASAAVAAAAATSTASSPAQAEALHVHSPPLMGPLTGGTVKLQAARGIFGPPSRSFSQFTSLDNDWDMVDDDEEEGSRRGTEARYSQLFEKVPGQEEVEEATRELCETLRSGTILGSNGLFAGPFAEEVQVSERADWNEASLPSGSSSSGSEYEVTTNSAGNIELQALRGAEKEQDETGDAKERMDSAPSGATEAQAAQENPQVNVLESRRGLATLSARWTGGAPQWPVPQFGGARAVVQAFELFRSDPEVQDTVVSLARDPAVWDAFRNNRQMQELLRRRVSNRIAASDRPVVEERGEPRAPSSAPQNDNPFVVAYDHVKNMLSHLMGSFVDALGSIVTRMERVMFGENDNTESGRNSVLETTMRSCVVVTIVVLAVVVLRRPVIG</sequence>
<protein>
    <submittedName>
        <fullName evidence="2">Uncharacterized protein</fullName>
    </submittedName>
</protein>
<gene>
    <name evidence="2" type="ORF">CBR_g45942</name>
</gene>
<accession>A0A388LZQ4</accession>
<dbReference type="OMA" id="VSERADW"/>
<proteinExistence type="predicted"/>
<feature type="region of interest" description="Disordered" evidence="1">
    <location>
        <begin position="300"/>
        <end position="321"/>
    </location>
</feature>
<dbReference type="STRING" id="69332.A0A388LZQ4"/>
<feature type="compositionally biased region" description="Acidic residues" evidence="1">
    <location>
        <begin position="75"/>
        <end position="86"/>
    </location>
</feature>
<dbReference type="PANTHER" id="PTHR33625">
    <property type="entry name" value="OS08G0179900 PROTEIN"/>
    <property type="match status" value="1"/>
</dbReference>
<dbReference type="PANTHER" id="PTHR33625:SF4">
    <property type="entry name" value="OS08G0179900 PROTEIN"/>
    <property type="match status" value="1"/>
</dbReference>
<dbReference type="Gramene" id="GBG87786">
    <property type="protein sequence ID" value="GBG87786"/>
    <property type="gene ID" value="CBR_g45942"/>
</dbReference>
<evidence type="ECO:0000313" key="3">
    <source>
        <dbReference type="Proteomes" id="UP000265515"/>
    </source>
</evidence>
<reference evidence="2 3" key="1">
    <citation type="journal article" date="2018" name="Cell">
        <title>The Chara Genome: Secondary Complexity and Implications for Plant Terrestrialization.</title>
        <authorList>
            <person name="Nishiyama T."/>
            <person name="Sakayama H."/>
            <person name="Vries J.D."/>
            <person name="Buschmann H."/>
            <person name="Saint-Marcoux D."/>
            <person name="Ullrich K.K."/>
            <person name="Haas F.B."/>
            <person name="Vanderstraeten L."/>
            <person name="Becker D."/>
            <person name="Lang D."/>
            <person name="Vosolsobe S."/>
            <person name="Rombauts S."/>
            <person name="Wilhelmsson P.K.I."/>
            <person name="Janitza P."/>
            <person name="Kern R."/>
            <person name="Heyl A."/>
            <person name="Rumpler F."/>
            <person name="Villalobos L.I.A.C."/>
            <person name="Clay J.M."/>
            <person name="Skokan R."/>
            <person name="Toyoda A."/>
            <person name="Suzuki Y."/>
            <person name="Kagoshima H."/>
            <person name="Schijlen E."/>
            <person name="Tajeshwar N."/>
            <person name="Catarino B."/>
            <person name="Hetherington A.J."/>
            <person name="Saltykova A."/>
            <person name="Bonnot C."/>
            <person name="Breuninger H."/>
            <person name="Symeonidi A."/>
            <person name="Radhakrishnan G.V."/>
            <person name="Van Nieuwerburgh F."/>
            <person name="Deforce D."/>
            <person name="Chang C."/>
            <person name="Karol K.G."/>
            <person name="Hedrich R."/>
            <person name="Ulvskov P."/>
            <person name="Glockner G."/>
            <person name="Delwiche C.F."/>
            <person name="Petrasek J."/>
            <person name="Van de Peer Y."/>
            <person name="Friml J."/>
            <person name="Beilby M."/>
            <person name="Dolan L."/>
            <person name="Kohara Y."/>
            <person name="Sugano S."/>
            <person name="Fujiyama A."/>
            <person name="Delaux P.-M."/>
            <person name="Quint M."/>
            <person name="TheiBen G."/>
            <person name="Hagemann M."/>
            <person name="Harholt J."/>
            <person name="Dunand C."/>
            <person name="Zachgo S."/>
            <person name="Langdale J."/>
            <person name="Maumus F."/>
            <person name="Straeten D.V.D."/>
            <person name="Gould S.B."/>
            <person name="Rensing S.A."/>
        </authorList>
    </citation>
    <scope>NUCLEOTIDE SEQUENCE [LARGE SCALE GENOMIC DNA]</scope>
    <source>
        <strain evidence="2 3">S276</strain>
    </source>
</reference>
<keyword evidence="3" id="KW-1185">Reference proteome</keyword>
<organism evidence="2 3">
    <name type="scientific">Chara braunii</name>
    <name type="common">Braun's stonewort</name>
    <dbReference type="NCBI Taxonomy" id="69332"/>
    <lineage>
        <taxon>Eukaryota</taxon>
        <taxon>Viridiplantae</taxon>
        <taxon>Streptophyta</taxon>
        <taxon>Charophyceae</taxon>
        <taxon>Charales</taxon>
        <taxon>Characeae</taxon>
        <taxon>Chara</taxon>
    </lineage>
</organism>
<comment type="caution">
    <text evidence="2">The sequence shown here is derived from an EMBL/GenBank/DDBJ whole genome shotgun (WGS) entry which is preliminary data.</text>
</comment>
<feature type="region of interest" description="Disordered" evidence="1">
    <location>
        <begin position="148"/>
        <end position="215"/>
    </location>
</feature>
<dbReference type="OrthoDB" id="737041at2759"/>
<evidence type="ECO:0000256" key="1">
    <source>
        <dbReference type="SAM" id="MobiDB-lite"/>
    </source>
</evidence>
<name>A0A388LZQ4_CHABU</name>